<dbReference type="SUPFAM" id="SSF55811">
    <property type="entry name" value="Nudix"/>
    <property type="match status" value="1"/>
</dbReference>
<organism evidence="2 3">
    <name type="scientific">Candidatus Nomurabacteria bacterium RIFCSPHIGHO2_02_FULL_42_19</name>
    <dbReference type="NCBI Taxonomy" id="1801756"/>
    <lineage>
        <taxon>Bacteria</taxon>
        <taxon>Candidatus Nomuraibacteriota</taxon>
    </lineage>
</organism>
<evidence type="ECO:0000313" key="2">
    <source>
        <dbReference type="EMBL" id="OGI75955.1"/>
    </source>
</evidence>
<dbReference type="Proteomes" id="UP000179275">
    <property type="component" value="Unassembled WGS sequence"/>
</dbReference>
<evidence type="ECO:0000259" key="1">
    <source>
        <dbReference type="Pfam" id="PF00293"/>
    </source>
</evidence>
<dbReference type="Gene3D" id="3.90.79.10">
    <property type="entry name" value="Nucleoside Triphosphate Pyrophosphohydrolase"/>
    <property type="match status" value="1"/>
</dbReference>
<comment type="caution">
    <text evidence="2">The sequence shown here is derived from an EMBL/GenBank/DDBJ whole genome shotgun (WGS) entry which is preliminary data.</text>
</comment>
<reference evidence="2 3" key="1">
    <citation type="journal article" date="2016" name="Nat. Commun.">
        <title>Thousands of microbial genomes shed light on interconnected biogeochemical processes in an aquifer system.</title>
        <authorList>
            <person name="Anantharaman K."/>
            <person name="Brown C.T."/>
            <person name="Hug L.A."/>
            <person name="Sharon I."/>
            <person name="Castelle C.J."/>
            <person name="Probst A.J."/>
            <person name="Thomas B.C."/>
            <person name="Singh A."/>
            <person name="Wilkins M.J."/>
            <person name="Karaoz U."/>
            <person name="Brodie E.L."/>
            <person name="Williams K.H."/>
            <person name="Hubbard S.S."/>
            <person name="Banfield J.F."/>
        </authorList>
    </citation>
    <scope>NUCLEOTIDE SEQUENCE [LARGE SCALE GENOMIC DNA]</scope>
</reference>
<sequence>MKRGEDYTGIAVVYFCHDGKKNVLLSKRGQNSRDEKGTWDPGGGGVEFGDTIENTLKKEIKEEYSTDILDYEFLGYRIS</sequence>
<dbReference type="InterPro" id="IPR015797">
    <property type="entry name" value="NUDIX_hydrolase-like_dom_sf"/>
</dbReference>
<dbReference type="Pfam" id="PF00293">
    <property type="entry name" value="NUDIX"/>
    <property type="match status" value="1"/>
</dbReference>
<dbReference type="InterPro" id="IPR000086">
    <property type="entry name" value="NUDIX_hydrolase_dom"/>
</dbReference>
<dbReference type="STRING" id="1801756.A3C67_01140"/>
<accession>A0A1F6W2M7</accession>
<evidence type="ECO:0000313" key="3">
    <source>
        <dbReference type="Proteomes" id="UP000179275"/>
    </source>
</evidence>
<dbReference type="AlphaFoldDB" id="A0A1F6W2M7"/>
<gene>
    <name evidence="2" type="ORF">A3C67_01140</name>
</gene>
<protein>
    <recommendedName>
        <fullName evidence="1">Nudix hydrolase domain-containing protein</fullName>
    </recommendedName>
</protein>
<dbReference type="EMBL" id="MFUG01000013">
    <property type="protein sequence ID" value="OGI75955.1"/>
    <property type="molecule type" value="Genomic_DNA"/>
</dbReference>
<proteinExistence type="predicted"/>
<name>A0A1F6W2M7_9BACT</name>
<feature type="domain" description="Nudix hydrolase" evidence="1">
    <location>
        <begin position="10"/>
        <end position="75"/>
    </location>
</feature>